<keyword evidence="1" id="KW-1133">Transmembrane helix</keyword>
<evidence type="ECO:0008006" key="4">
    <source>
        <dbReference type="Google" id="ProtNLM"/>
    </source>
</evidence>
<gene>
    <name evidence="2" type="ORF">V0U35_12025</name>
</gene>
<accession>A0ABU7M2A3</accession>
<keyword evidence="1" id="KW-0812">Transmembrane</keyword>
<sequence length="125" mass="13686">MADSTPVPANSDPGNDRIIASIVYVLYLIGPANGFTVLIGVIIAFMRKDKAPAWLASHYEFQIRTVLYAIALVLIAIIGVFTVILIPLSLLIWLLLGLWIVVRCVVGLMRIVDARPNPDPTSFLV</sequence>
<feature type="transmembrane region" description="Helical" evidence="1">
    <location>
        <begin position="92"/>
        <end position="112"/>
    </location>
</feature>
<evidence type="ECO:0000256" key="1">
    <source>
        <dbReference type="SAM" id="Phobius"/>
    </source>
</evidence>
<protein>
    <recommendedName>
        <fullName evidence="4">DUF4870 domain-containing protein</fullName>
    </recommendedName>
</protein>
<feature type="transmembrane region" description="Helical" evidence="1">
    <location>
        <begin position="66"/>
        <end position="86"/>
    </location>
</feature>
<dbReference type="Proteomes" id="UP001310692">
    <property type="component" value="Unassembled WGS sequence"/>
</dbReference>
<dbReference type="RefSeq" id="WP_330196966.1">
    <property type="nucleotide sequence ID" value="NZ_JAZDRO010000005.1"/>
</dbReference>
<keyword evidence="1" id="KW-0472">Membrane</keyword>
<feature type="transmembrane region" description="Helical" evidence="1">
    <location>
        <begin position="18"/>
        <end position="45"/>
    </location>
</feature>
<dbReference type="EMBL" id="JAZDRO010000005">
    <property type="protein sequence ID" value="MEE2567405.1"/>
    <property type="molecule type" value="Genomic_DNA"/>
</dbReference>
<comment type="caution">
    <text evidence="2">The sequence shown here is derived from an EMBL/GenBank/DDBJ whole genome shotgun (WGS) entry which is preliminary data.</text>
</comment>
<evidence type="ECO:0000313" key="3">
    <source>
        <dbReference type="Proteomes" id="UP001310692"/>
    </source>
</evidence>
<organism evidence="2 3">
    <name type="scientific">Hyphobacterium marinum</name>
    <dbReference type="NCBI Taxonomy" id="3116574"/>
    <lineage>
        <taxon>Bacteria</taxon>
        <taxon>Pseudomonadati</taxon>
        <taxon>Pseudomonadota</taxon>
        <taxon>Alphaproteobacteria</taxon>
        <taxon>Maricaulales</taxon>
        <taxon>Maricaulaceae</taxon>
        <taxon>Hyphobacterium</taxon>
    </lineage>
</organism>
<reference evidence="2 3" key="1">
    <citation type="submission" date="2024-01" db="EMBL/GenBank/DDBJ databases">
        <title>Hyphobacterium bacterium isolated from marine sediment.</title>
        <authorList>
            <person name="Zhao S."/>
        </authorList>
    </citation>
    <scope>NUCLEOTIDE SEQUENCE [LARGE SCALE GENOMIC DNA]</scope>
    <source>
        <strain evidence="2 3">Y60-23</strain>
    </source>
</reference>
<keyword evidence="3" id="KW-1185">Reference proteome</keyword>
<proteinExistence type="predicted"/>
<evidence type="ECO:0000313" key="2">
    <source>
        <dbReference type="EMBL" id="MEE2567405.1"/>
    </source>
</evidence>
<name>A0ABU7M2A3_9PROT</name>